<evidence type="ECO:0000313" key="9">
    <source>
        <dbReference type="Proteomes" id="UP000766698"/>
    </source>
</evidence>
<comment type="subcellular location">
    <subcellularLocation>
        <location evidence="1">Cell membrane</location>
        <topology evidence="1">Multi-pass membrane protein</topology>
    </subcellularLocation>
</comment>
<keyword evidence="3 6" id="KW-0812">Transmembrane</keyword>
<keyword evidence="2" id="KW-1003">Cell membrane</keyword>
<feature type="domain" description="Type II secretion system protein GspF" evidence="7">
    <location>
        <begin position="202"/>
        <end position="324"/>
    </location>
</feature>
<protein>
    <submittedName>
        <fullName evidence="8">Type II secretion system F family protein</fullName>
    </submittedName>
</protein>
<dbReference type="InterPro" id="IPR018076">
    <property type="entry name" value="T2SS_GspF_dom"/>
</dbReference>
<dbReference type="Pfam" id="PF00482">
    <property type="entry name" value="T2SSF"/>
    <property type="match status" value="1"/>
</dbReference>
<proteinExistence type="predicted"/>
<evidence type="ECO:0000313" key="8">
    <source>
        <dbReference type="EMBL" id="MBB1243032.1"/>
    </source>
</evidence>
<gene>
    <name evidence="8" type="ORF">GL263_05555</name>
</gene>
<keyword evidence="5 6" id="KW-0472">Membrane</keyword>
<evidence type="ECO:0000259" key="7">
    <source>
        <dbReference type="Pfam" id="PF00482"/>
    </source>
</evidence>
<sequence>MTGPVAAAAPAVAHSLWRTAGLPPTGPGTAAFDASHGIAGIADLAADSPSAGAAVHGVPAPGVGAVLLTVALVTVCLVLRASARWTRPVRRRSALLFSQQPPPVGHGVAPAQRVRPPLIPTARAAGRLRERRDAGRARPALAALAAGTVLALALGGPHGVLAGAAAAALVWRWARGWIPRAALAAEEAARERETAAQLPMAAELLAACLAAGAAPAEAATAVGRSLAGPLGARLNRVGAELRLGAETAAAWAHLSESPAGRGLARCLERSQLSGTPAVEQLARCAADARAAAARAAASRARRAGVLVTAPLGLCFLPAFLLVGVVPVVIGLGRALL</sequence>
<organism evidence="8 9">
    <name type="scientific">Streptomyces durbertensis</name>
    <dbReference type="NCBI Taxonomy" id="2448886"/>
    <lineage>
        <taxon>Bacteria</taxon>
        <taxon>Bacillati</taxon>
        <taxon>Actinomycetota</taxon>
        <taxon>Actinomycetes</taxon>
        <taxon>Kitasatosporales</taxon>
        <taxon>Streptomycetaceae</taxon>
        <taxon>Streptomyces</taxon>
    </lineage>
</organism>
<evidence type="ECO:0000256" key="3">
    <source>
        <dbReference type="ARBA" id="ARBA00022692"/>
    </source>
</evidence>
<reference evidence="9" key="1">
    <citation type="journal article" date="2020" name="Syst. Appl. Microbiol.">
        <title>Streptomyces alkaliterrae sp. nov., isolated from an alkaline soil, and emended descriptions of Streptomyces alkaliphilus, Streptomyces calidiresistens and Streptomyces durbertensis.</title>
        <authorList>
            <person name="Swiecimska M."/>
            <person name="Golinska P."/>
            <person name="Nouioui I."/>
            <person name="Wypij M."/>
            <person name="Rai M."/>
            <person name="Sangal V."/>
            <person name="Goodfellow M."/>
        </authorList>
    </citation>
    <scope>NUCLEOTIDE SEQUENCE [LARGE SCALE GENOMIC DNA]</scope>
    <source>
        <strain evidence="9">DSM 104538</strain>
    </source>
</reference>
<feature type="transmembrane region" description="Helical" evidence="6">
    <location>
        <begin position="63"/>
        <end position="83"/>
    </location>
</feature>
<dbReference type="RefSeq" id="WP_182854440.1">
    <property type="nucleotide sequence ID" value="NZ_WMLF01000048.1"/>
</dbReference>
<dbReference type="Proteomes" id="UP000766698">
    <property type="component" value="Unassembled WGS sequence"/>
</dbReference>
<dbReference type="EMBL" id="WMLF01000048">
    <property type="protein sequence ID" value="MBB1243032.1"/>
    <property type="molecule type" value="Genomic_DNA"/>
</dbReference>
<feature type="transmembrane region" description="Helical" evidence="6">
    <location>
        <begin position="303"/>
        <end position="329"/>
    </location>
</feature>
<accession>A0ABR6EDA0</accession>
<dbReference type="PANTHER" id="PTHR35007:SF3">
    <property type="entry name" value="POSSIBLE CONSERVED ALANINE RICH MEMBRANE PROTEIN"/>
    <property type="match status" value="1"/>
</dbReference>
<evidence type="ECO:0000256" key="1">
    <source>
        <dbReference type="ARBA" id="ARBA00004651"/>
    </source>
</evidence>
<name>A0ABR6EDA0_9ACTN</name>
<comment type="caution">
    <text evidence="8">The sequence shown here is derived from an EMBL/GenBank/DDBJ whole genome shotgun (WGS) entry which is preliminary data.</text>
</comment>
<evidence type="ECO:0000256" key="5">
    <source>
        <dbReference type="ARBA" id="ARBA00023136"/>
    </source>
</evidence>
<evidence type="ECO:0000256" key="2">
    <source>
        <dbReference type="ARBA" id="ARBA00022475"/>
    </source>
</evidence>
<dbReference type="PANTHER" id="PTHR35007">
    <property type="entry name" value="INTEGRAL MEMBRANE PROTEIN-RELATED"/>
    <property type="match status" value="1"/>
</dbReference>
<evidence type="ECO:0000256" key="4">
    <source>
        <dbReference type="ARBA" id="ARBA00022989"/>
    </source>
</evidence>
<evidence type="ECO:0000256" key="6">
    <source>
        <dbReference type="SAM" id="Phobius"/>
    </source>
</evidence>
<keyword evidence="9" id="KW-1185">Reference proteome</keyword>
<keyword evidence="4 6" id="KW-1133">Transmembrane helix</keyword>